<dbReference type="SUPFAM" id="SSF52540">
    <property type="entry name" value="P-loop containing nucleoside triphosphate hydrolases"/>
    <property type="match status" value="1"/>
</dbReference>
<comment type="similarity">
    <text evidence="5">Belongs to the DEAD box helicase family.</text>
</comment>
<dbReference type="GO" id="GO:0016787">
    <property type="term" value="F:hydrolase activity"/>
    <property type="evidence" value="ECO:0007669"/>
    <property type="project" value="UniProtKB-KW"/>
</dbReference>
<evidence type="ECO:0000313" key="10">
    <source>
        <dbReference type="Proteomes" id="UP000310200"/>
    </source>
</evidence>
<feature type="domain" description="Helicase ATP-binding" evidence="7">
    <location>
        <begin position="66"/>
        <end position="237"/>
    </location>
</feature>
<keyword evidence="1 5" id="KW-0547">Nucleotide-binding</keyword>
<evidence type="ECO:0000256" key="1">
    <source>
        <dbReference type="ARBA" id="ARBA00022741"/>
    </source>
</evidence>
<keyword evidence="4 5" id="KW-0067">ATP-binding</keyword>
<keyword evidence="10" id="KW-1185">Reference proteome</keyword>
<dbReference type="CDD" id="cd18787">
    <property type="entry name" value="SF2_C_DEAD"/>
    <property type="match status" value="1"/>
</dbReference>
<dbReference type="EMBL" id="QBLH01001803">
    <property type="protein sequence ID" value="TGZ50982.1"/>
    <property type="molecule type" value="Genomic_DNA"/>
</dbReference>
<dbReference type="AlphaFoldDB" id="A0A4S2KMP9"/>
<accession>A0A4S2KMP9</accession>
<keyword evidence="2 5" id="KW-0378">Hydrolase</keyword>
<evidence type="ECO:0000256" key="5">
    <source>
        <dbReference type="RuleBase" id="RU000492"/>
    </source>
</evidence>
<dbReference type="Gene3D" id="3.40.50.300">
    <property type="entry name" value="P-loop containing nucleotide triphosphate hydrolases"/>
    <property type="match status" value="2"/>
</dbReference>
<dbReference type="GO" id="GO:0005524">
    <property type="term" value="F:ATP binding"/>
    <property type="evidence" value="ECO:0007669"/>
    <property type="project" value="UniProtKB-KW"/>
</dbReference>
<feature type="region of interest" description="Disordered" evidence="6">
    <location>
        <begin position="456"/>
        <end position="482"/>
    </location>
</feature>
<dbReference type="InterPro" id="IPR027417">
    <property type="entry name" value="P-loop_NTPase"/>
</dbReference>
<dbReference type="PROSITE" id="PS51192">
    <property type="entry name" value="HELICASE_ATP_BIND_1"/>
    <property type="match status" value="1"/>
</dbReference>
<dbReference type="PROSITE" id="PS51194">
    <property type="entry name" value="HELICASE_CTER"/>
    <property type="match status" value="1"/>
</dbReference>
<dbReference type="PANTHER" id="PTHR47959:SF24">
    <property type="entry name" value="ATP-DEPENDENT RNA HELICASE"/>
    <property type="match status" value="1"/>
</dbReference>
<dbReference type="GO" id="GO:0003724">
    <property type="term" value="F:RNA helicase activity"/>
    <property type="evidence" value="ECO:0007669"/>
    <property type="project" value="TreeGrafter"/>
</dbReference>
<dbReference type="PANTHER" id="PTHR47959">
    <property type="entry name" value="ATP-DEPENDENT RNA HELICASE RHLE-RELATED"/>
    <property type="match status" value="1"/>
</dbReference>
<evidence type="ECO:0000313" key="9">
    <source>
        <dbReference type="EMBL" id="TGZ50982.1"/>
    </source>
</evidence>
<feature type="compositionally biased region" description="Basic residues" evidence="6">
    <location>
        <begin position="470"/>
        <end position="480"/>
    </location>
</feature>
<dbReference type="CDD" id="cd17955">
    <property type="entry name" value="DEADc_DDX49"/>
    <property type="match status" value="1"/>
</dbReference>
<dbReference type="InterPro" id="IPR001650">
    <property type="entry name" value="Helicase_C-like"/>
</dbReference>
<organism evidence="9 10">
    <name type="scientific">Temnothorax longispinosus</name>
    <dbReference type="NCBI Taxonomy" id="300112"/>
    <lineage>
        <taxon>Eukaryota</taxon>
        <taxon>Metazoa</taxon>
        <taxon>Ecdysozoa</taxon>
        <taxon>Arthropoda</taxon>
        <taxon>Hexapoda</taxon>
        <taxon>Insecta</taxon>
        <taxon>Pterygota</taxon>
        <taxon>Neoptera</taxon>
        <taxon>Endopterygota</taxon>
        <taxon>Hymenoptera</taxon>
        <taxon>Apocrita</taxon>
        <taxon>Aculeata</taxon>
        <taxon>Formicoidea</taxon>
        <taxon>Formicidae</taxon>
        <taxon>Myrmicinae</taxon>
        <taxon>Temnothorax</taxon>
    </lineage>
</organism>
<comment type="caution">
    <text evidence="9">The sequence shown here is derived from an EMBL/GenBank/DDBJ whole genome shotgun (WGS) entry which is preliminary data.</text>
</comment>
<dbReference type="InterPro" id="IPR011545">
    <property type="entry name" value="DEAD/DEAH_box_helicase_dom"/>
</dbReference>
<evidence type="ECO:0000256" key="4">
    <source>
        <dbReference type="ARBA" id="ARBA00022840"/>
    </source>
</evidence>
<sequence>MSEEVKDFSHLKLNSWLLAQCESMELQGMIISNNIQDVKLCEIDETVQLFVCLGLKKPTPIQQNCIPQILTGKDCIGCAKTGSGKTLAFALPVLQKLCEDPYGIFALVLTPTRELAFQIADQFAAIGKAINLKKCVIVGGMDMVAQGLELSKQPHIVVATPGRLADHLDSCDTFSLQKIKFLVVDEADRLLGGHFDEQLKKIFAALPKQKQVLFFSATMTDALGKVQQIASDKVFTWQEEDDAGIATVKELDQRYVLCPKDVLDSYLIEVIRTFRATDKNGSIMIFTDTCRQCQLLSMTLNDVGFTNVALHGMIKQNERLAALNKFKSNHVQILIATNVAARGLDIPTVELVINHTIPNVPKEYIHRVGRTARAGKNGMAISLVTPHDIKLLHAIEDAIGTKLTEYKVDDKEIVTILTQISVAKREAEIKLDETDFYEKKKIYKQKKLILEEFGGGQPPDEVIDDWKEERKKRRKEKRKERRNENFKFLETQRFVLKHTQPNI</sequence>
<dbReference type="SMART" id="SM00490">
    <property type="entry name" value="HELICc"/>
    <property type="match status" value="1"/>
</dbReference>
<dbReference type="Pfam" id="PF00271">
    <property type="entry name" value="Helicase_C"/>
    <property type="match status" value="1"/>
</dbReference>
<gene>
    <name evidence="9" type="ORF">DBV15_00688</name>
</gene>
<evidence type="ECO:0000256" key="6">
    <source>
        <dbReference type="SAM" id="MobiDB-lite"/>
    </source>
</evidence>
<name>A0A4S2KMP9_9HYME</name>
<proteinExistence type="inferred from homology"/>
<protein>
    <submittedName>
        <fullName evidence="9">Putative ATP-dependent RNA helicase DDX49</fullName>
    </submittedName>
</protein>
<evidence type="ECO:0000256" key="3">
    <source>
        <dbReference type="ARBA" id="ARBA00022806"/>
    </source>
</evidence>
<feature type="domain" description="Helicase C-terminal" evidence="8">
    <location>
        <begin position="250"/>
        <end position="414"/>
    </location>
</feature>
<dbReference type="SMART" id="SM00487">
    <property type="entry name" value="DEXDc"/>
    <property type="match status" value="1"/>
</dbReference>
<dbReference type="InterPro" id="IPR014001">
    <property type="entry name" value="Helicase_ATP-bd"/>
</dbReference>
<evidence type="ECO:0000259" key="7">
    <source>
        <dbReference type="PROSITE" id="PS51192"/>
    </source>
</evidence>
<reference evidence="9 10" key="1">
    <citation type="journal article" date="2019" name="Philos. Trans. R. Soc. Lond., B, Biol. Sci.">
        <title>Ant behaviour and brain gene expression of defending hosts depend on the ecological success of the intruding social parasite.</title>
        <authorList>
            <person name="Kaur R."/>
            <person name="Stoldt M."/>
            <person name="Jongepier E."/>
            <person name="Feldmeyer B."/>
            <person name="Menzel F."/>
            <person name="Bornberg-Bauer E."/>
            <person name="Foitzik S."/>
        </authorList>
    </citation>
    <scope>NUCLEOTIDE SEQUENCE [LARGE SCALE GENOMIC DNA]</scope>
    <source>
        <tissue evidence="9">Whole body</tissue>
    </source>
</reference>
<dbReference type="GO" id="GO:0003676">
    <property type="term" value="F:nucleic acid binding"/>
    <property type="evidence" value="ECO:0007669"/>
    <property type="project" value="InterPro"/>
</dbReference>
<dbReference type="STRING" id="300112.A0A4S2KMP9"/>
<dbReference type="GO" id="GO:0005829">
    <property type="term" value="C:cytosol"/>
    <property type="evidence" value="ECO:0007669"/>
    <property type="project" value="TreeGrafter"/>
</dbReference>
<keyword evidence="3 5" id="KW-0347">Helicase</keyword>
<dbReference type="Pfam" id="PF00270">
    <property type="entry name" value="DEAD"/>
    <property type="match status" value="1"/>
</dbReference>
<dbReference type="InterPro" id="IPR050079">
    <property type="entry name" value="DEAD_box_RNA_helicase"/>
</dbReference>
<evidence type="ECO:0000259" key="8">
    <source>
        <dbReference type="PROSITE" id="PS51194"/>
    </source>
</evidence>
<dbReference type="PROSITE" id="PS00039">
    <property type="entry name" value="DEAD_ATP_HELICASE"/>
    <property type="match status" value="1"/>
</dbReference>
<dbReference type="InterPro" id="IPR000629">
    <property type="entry name" value="RNA-helicase_DEAD-box_CS"/>
</dbReference>
<dbReference type="Proteomes" id="UP000310200">
    <property type="component" value="Unassembled WGS sequence"/>
</dbReference>
<evidence type="ECO:0000256" key="2">
    <source>
        <dbReference type="ARBA" id="ARBA00022801"/>
    </source>
</evidence>